<reference evidence="1 2" key="1">
    <citation type="submission" date="2017-09" db="EMBL/GenBank/DDBJ databases">
        <title>Large-scale bioinformatics analysis of Bacillus genomes uncovers conserved roles of natural products in bacterial physiology.</title>
        <authorList>
            <consortium name="Agbiome Team Llc"/>
            <person name="Bleich R.M."/>
            <person name="Kirk G.J."/>
            <person name="Santa Maria K.C."/>
            <person name="Allen S.E."/>
            <person name="Farag S."/>
            <person name="Shank E.A."/>
            <person name="Bowers A."/>
        </authorList>
    </citation>
    <scope>NUCLEOTIDE SEQUENCE [LARGE SCALE GENOMIC DNA]</scope>
    <source>
        <strain evidence="1 2">AFS027958</strain>
    </source>
</reference>
<dbReference type="AlphaFoldDB" id="A0AB36SPZ9"/>
<dbReference type="Proteomes" id="UP000220934">
    <property type="component" value="Unassembled WGS sequence"/>
</dbReference>
<proteinExistence type="predicted"/>
<gene>
    <name evidence="1" type="ORF">CN596_06945</name>
</gene>
<evidence type="ECO:0000313" key="1">
    <source>
        <dbReference type="EMBL" id="PEN56609.1"/>
    </source>
</evidence>
<protein>
    <submittedName>
        <fullName evidence="1">Uncharacterized protein</fullName>
    </submittedName>
</protein>
<sequence>MVMNLCYYKKDDGNLTKSISSIILDHLYCYQSLNGAEFLFYPAVTGSNAPTSKFSENKEVRWGRTARNSPIGEG</sequence>
<evidence type="ECO:0000313" key="2">
    <source>
        <dbReference type="Proteomes" id="UP000220934"/>
    </source>
</evidence>
<comment type="caution">
    <text evidence="1">The sequence shown here is derived from an EMBL/GenBank/DDBJ whole genome shotgun (WGS) entry which is preliminary data.</text>
</comment>
<organism evidence="1 2">
    <name type="scientific">Bacillus toyonensis</name>
    <dbReference type="NCBI Taxonomy" id="155322"/>
    <lineage>
        <taxon>Bacteria</taxon>
        <taxon>Bacillati</taxon>
        <taxon>Bacillota</taxon>
        <taxon>Bacilli</taxon>
        <taxon>Bacillales</taxon>
        <taxon>Bacillaceae</taxon>
        <taxon>Bacillus</taxon>
        <taxon>Bacillus cereus group</taxon>
    </lineage>
</organism>
<name>A0AB36SPZ9_9BACI</name>
<accession>A0AB36SPZ9</accession>
<dbReference type="EMBL" id="NUAJ01000006">
    <property type="protein sequence ID" value="PEN56609.1"/>
    <property type="molecule type" value="Genomic_DNA"/>
</dbReference>